<feature type="active site" description="Charge relay system" evidence="5">
    <location>
        <position position="435"/>
    </location>
</feature>
<geneLocation type="plasmid" evidence="10">
    <name>pCBMA213_2</name>
</geneLocation>
<feature type="compositionally biased region" description="Low complexity" evidence="6">
    <location>
        <begin position="205"/>
        <end position="215"/>
    </location>
</feature>
<evidence type="ECO:0000256" key="4">
    <source>
        <dbReference type="ARBA" id="ARBA00022825"/>
    </source>
</evidence>
<dbReference type="GO" id="GO:0016485">
    <property type="term" value="P:protein processing"/>
    <property type="evidence" value="ECO:0007669"/>
    <property type="project" value="TreeGrafter"/>
</dbReference>
<dbReference type="InterPro" id="IPR023827">
    <property type="entry name" value="Peptidase_S8_Asp-AS"/>
</dbReference>
<dbReference type="EC" id="3.4.21.-" evidence="10"/>
<gene>
    <name evidence="10" type="primary">wprA</name>
    <name evidence="10" type="ORF">pCBMA213_2_00088</name>
</gene>
<feature type="compositionally biased region" description="Pro residues" evidence="6">
    <location>
        <begin position="188"/>
        <end position="204"/>
    </location>
</feature>
<keyword evidence="10" id="KW-0614">Plasmid</keyword>
<evidence type="ECO:0000256" key="8">
    <source>
        <dbReference type="SAM" id="SignalP"/>
    </source>
</evidence>
<comment type="similarity">
    <text evidence="1 5">Belongs to the peptidase S8 family.</text>
</comment>
<dbReference type="GO" id="GO:0005886">
    <property type="term" value="C:plasma membrane"/>
    <property type="evidence" value="ECO:0007669"/>
    <property type="project" value="TreeGrafter"/>
</dbReference>
<feature type="transmembrane region" description="Helical" evidence="7">
    <location>
        <begin position="526"/>
        <end position="546"/>
    </location>
</feature>
<organism evidence="10">
    <name type="scientific">Mycolicibacterium sp. CBMA 213</name>
    <dbReference type="NCBI Taxonomy" id="1968788"/>
    <lineage>
        <taxon>Bacteria</taxon>
        <taxon>Bacillati</taxon>
        <taxon>Actinomycetota</taxon>
        <taxon>Actinomycetes</taxon>
        <taxon>Mycobacteriales</taxon>
        <taxon>Mycobacteriaceae</taxon>
        <taxon>Mycolicibacterium</taxon>
    </lineage>
</organism>
<evidence type="ECO:0000256" key="3">
    <source>
        <dbReference type="ARBA" id="ARBA00022801"/>
    </source>
</evidence>
<evidence type="ECO:0000313" key="10">
    <source>
        <dbReference type="EMBL" id="AQS22452.1"/>
    </source>
</evidence>
<feature type="domain" description="Peptidase S8/S53" evidence="9">
    <location>
        <begin position="234"/>
        <end position="482"/>
    </location>
</feature>
<dbReference type="RefSeq" id="WP_172689803.1">
    <property type="nucleotide sequence ID" value="NZ_KY349138.1"/>
</dbReference>
<dbReference type="EMBL" id="KY349138">
    <property type="protein sequence ID" value="AQS22452.1"/>
    <property type="molecule type" value="Genomic_DNA"/>
</dbReference>
<evidence type="ECO:0000256" key="7">
    <source>
        <dbReference type="SAM" id="Phobius"/>
    </source>
</evidence>
<keyword evidence="2 5" id="KW-0645">Protease</keyword>
<evidence type="ECO:0000259" key="9">
    <source>
        <dbReference type="Pfam" id="PF00082"/>
    </source>
</evidence>
<dbReference type="SUPFAM" id="SSF52743">
    <property type="entry name" value="Subtilisin-like"/>
    <property type="match status" value="1"/>
</dbReference>
<evidence type="ECO:0000256" key="2">
    <source>
        <dbReference type="ARBA" id="ARBA00022670"/>
    </source>
</evidence>
<feature type="compositionally biased region" description="Pro residues" evidence="6">
    <location>
        <begin position="216"/>
        <end position="231"/>
    </location>
</feature>
<keyword evidence="8" id="KW-0732">Signal</keyword>
<dbReference type="AlphaFoldDB" id="A0A1S6GKT3"/>
<evidence type="ECO:0000256" key="6">
    <source>
        <dbReference type="SAM" id="MobiDB-lite"/>
    </source>
</evidence>
<feature type="region of interest" description="Disordered" evidence="6">
    <location>
        <begin position="141"/>
        <end position="240"/>
    </location>
</feature>
<accession>A0A1S6GKT3</accession>
<keyword evidence="3 5" id="KW-0378">Hydrolase</keyword>
<name>A0A1S6GKT3_9MYCO</name>
<feature type="active site" description="Charge relay system" evidence="5">
    <location>
        <position position="98"/>
    </location>
</feature>
<feature type="signal peptide" evidence="8">
    <location>
        <begin position="1"/>
        <end position="28"/>
    </location>
</feature>
<sequence>MMLKRVAAASGAAALLAANILAAPAAMAIAPPVIDPGALPAPGTPGPTEQMRQTQACSTPVVIADPDVTQPPPGNTMLNIAQAWQYSTGAGVLVAIVDTGVAPNPRLNVSAGGDYVQGLPNGGLTDCDNHGTVVASIIGAAPANPANRPPVKPIGVGAPPPPPPVPANPAPTSAPPPPPPAQTVTVTAPPPPAPAPPPPPPPGGDAPANGPADPNCAPPQCAPLVPGPAPGGPDGMVGVAPDATMVSIRQSSVAFAPEHSSGEDADQHRKAGDVLSLAKAIRTAADLGAKVINVSLAACINAAVPVNQDALGAAVRYAAVDKDAVIVAAAGNRGDLYQRDCGQNPAFNPLNTKDPRDWDGVRTIVSPAEFSDYVLSVGAVTPEGLPMPDSINGPWVGVAAPGSRIMGLSATNGAAVNANPAQNSPGNGNGIWGTSFSAAYVSGVAALVRARFPQLTSHQVIRRIMETAHNPAHGVDNQVGNGVVDPVAALTWDVAAGDPRPVEHLSDKLFVPPPKPGPDLRPRNTALLGAAGVAVVAGLVAAVIVIRRRLSS</sequence>
<keyword evidence="4 5" id="KW-0720">Serine protease</keyword>
<feature type="chain" id="PRO_5012820058" evidence="8">
    <location>
        <begin position="29"/>
        <end position="552"/>
    </location>
</feature>
<dbReference type="PRINTS" id="PR00723">
    <property type="entry name" value="SUBTILISIN"/>
</dbReference>
<evidence type="ECO:0000256" key="5">
    <source>
        <dbReference type="PROSITE-ProRule" id="PRU01240"/>
    </source>
</evidence>
<reference evidence="10" key="1">
    <citation type="submission" date="2016-12" db="EMBL/GenBank/DDBJ databases">
        <title>Complete plasmid sequence carrying type IV-like and type VII secretion systems from an atypical mycobacteria strain.</title>
        <authorList>
            <person name="Morgado S."/>
            <person name="Marin M."/>
            <person name="Fonseca E."/>
            <person name="Freitas F."/>
            <person name="Vicente A.C."/>
        </authorList>
    </citation>
    <scope>NUCLEOTIDE SEQUENCE</scope>
    <source>
        <strain evidence="10">CBMA 213</strain>
        <plasmid evidence="10">pCBMA213_2</plasmid>
    </source>
</reference>
<dbReference type="InterPro" id="IPR015500">
    <property type="entry name" value="Peptidase_S8_subtilisin-rel"/>
</dbReference>
<dbReference type="PROSITE" id="PS00136">
    <property type="entry name" value="SUBTILASE_ASP"/>
    <property type="match status" value="1"/>
</dbReference>
<protein>
    <submittedName>
        <fullName evidence="10">Cell wall-associated protease</fullName>
        <ecNumber evidence="10">3.4.21.-</ecNumber>
    </submittedName>
</protein>
<feature type="compositionally biased region" description="Pro residues" evidence="6">
    <location>
        <begin position="147"/>
        <end position="181"/>
    </location>
</feature>
<keyword evidence="7" id="KW-1133">Transmembrane helix</keyword>
<dbReference type="PANTHER" id="PTHR42884">
    <property type="entry name" value="PROPROTEIN CONVERTASE SUBTILISIN/KEXIN-RELATED"/>
    <property type="match status" value="1"/>
</dbReference>
<keyword evidence="7" id="KW-0472">Membrane</keyword>
<evidence type="ECO:0000256" key="1">
    <source>
        <dbReference type="ARBA" id="ARBA00011073"/>
    </source>
</evidence>
<dbReference type="InterPro" id="IPR036852">
    <property type="entry name" value="Peptidase_S8/S53_dom_sf"/>
</dbReference>
<feature type="active site" description="Charge relay system" evidence="5">
    <location>
        <position position="130"/>
    </location>
</feature>
<dbReference type="Pfam" id="PF00082">
    <property type="entry name" value="Peptidase_S8"/>
    <property type="match status" value="1"/>
</dbReference>
<dbReference type="PROSITE" id="PS51892">
    <property type="entry name" value="SUBTILASE"/>
    <property type="match status" value="1"/>
</dbReference>
<dbReference type="Gene3D" id="3.40.50.200">
    <property type="entry name" value="Peptidase S8/S53 domain"/>
    <property type="match status" value="2"/>
</dbReference>
<dbReference type="InterPro" id="IPR000209">
    <property type="entry name" value="Peptidase_S8/S53_dom"/>
</dbReference>
<proteinExistence type="inferred from homology"/>
<keyword evidence="7" id="KW-0812">Transmembrane</keyword>
<dbReference type="PANTHER" id="PTHR42884:SF14">
    <property type="entry name" value="NEUROENDOCRINE CONVERTASE 1"/>
    <property type="match status" value="1"/>
</dbReference>
<dbReference type="GO" id="GO:0004252">
    <property type="term" value="F:serine-type endopeptidase activity"/>
    <property type="evidence" value="ECO:0007669"/>
    <property type="project" value="UniProtKB-UniRule"/>
</dbReference>